<keyword evidence="2" id="KW-0012">Acyltransferase</keyword>
<evidence type="ECO:0000259" key="3">
    <source>
        <dbReference type="SMART" id="SM00563"/>
    </source>
</evidence>
<accession>A0ABP8P9J5</accession>
<evidence type="ECO:0000256" key="2">
    <source>
        <dbReference type="ARBA" id="ARBA00023315"/>
    </source>
</evidence>
<proteinExistence type="predicted"/>
<keyword evidence="5" id="KW-1185">Reference proteome</keyword>
<dbReference type="PANTHER" id="PTHR10434">
    <property type="entry name" value="1-ACYL-SN-GLYCEROL-3-PHOSPHATE ACYLTRANSFERASE"/>
    <property type="match status" value="1"/>
</dbReference>
<dbReference type="PANTHER" id="PTHR10434:SF11">
    <property type="entry name" value="1-ACYL-SN-GLYCEROL-3-PHOSPHATE ACYLTRANSFERASE"/>
    <property type="match status" value="1"/>
</dbReference>
<dbReference type="Pfam" id="PF01553">
    <property type="entry name" value="Acyltransferase"/>
    <property type="match status" value="1"/>
</dbReference>
<dbReference type="InterPro" id="IPR002123">
    <property type="entry name" value="Plipid/glycerol_acylTrfase"/>
</dbReference>
<name>A0ABP8P9J5_9NOCA</name>
<feature type="domain" description="Phospholipid/glycerol acyltransferase" evidence="3">
    <location>
        <begin position="63"/>
        <end position="199"/>
    </location>
</feature>
<evidence type="ECO:0000313" key="4">
    <source>
        <dbReference type="EMBL" id="GAA4482573.1"/>
    </source>
</evidence>
<dbReference type="CDD" id="cd07989">
    <property type="entry name" value="LPLAT_AGPAT-like"/>
    <property type="match status" value="1"/>
</dbReference>
<reference evidence="5" key="1">
    <citation type="journal article" date="2019" name="Int. J. Syst. Evol. Microbiol.">
        <title>The Global Catalogue of Microorganisms (GCM) 10K type strain sequencing project: providing services to taxonomists for standard genome sequencing and annotation.</title>
        <authorList>
            <consortium name="The Broad Institute Genomics Platform"/>
            <consortium name="The Broad Institute Genome Sequencing Center for Infectious Disease"/>
            <person name="Wu L."/>
            <person name="Ma J."/>
        </authorList>
    </citation>
    <scope>NUCLEOTIDE SEQUENCE [LARGE SCALE GENOMIC DNA]</scope>
    <source>
        <strain evidence="5">JCM 32206</strain>
    </source>
</reference>
<comment type="caution">
    <text evidence="4">The sequence shown here is derived from an EMBL/GenBank/DDBJ whole genome shotgun (WGS) entry which is preliminary data.</text>
</comment>
<sequence>MDKPDVTLENSDAVYDFYLRHQQNRLLAKAAYATLAAKFRPRVRYADGARESIRELLRTNTSVVLSVNHLSESDPYTVAAAAWRSPLRELIGRTRVLAKDELFSERKLRDRIDLMGSIPVFRGKNHGMRAVNAAGQRMMDVCAERMRRGDSLAIFPEGTCNEGDPTRLQSVGSGVGHITNRAVGLGVAPVLLHMGISYGDTPSGRDRDARGASVYFGAPVTELPDKPAAIARLVHDRLQEAVDGAVARY</sequence>
<evidence type="ECO:0000313" key="5">
    <source>
        <dbReference type="Proteomes" id="UP001501183"/>
    </source>
</evidence>
<dbReference type="SUPFAM" id="SSF69593">
    <property type="entry name" value="Glycerol-3-phosphate (1)-acyltransferase"/>
    <property type="match status" value="1"/>
</dbReference>
<dbReference type="SMART" id="SM00563">
    <property type="entry name" value="PlsC"/>
    <property type="match status" value="1"/>
</dbReference>
<keyword evidence="1" id="KW-0808">Transferase</keyword>
<organism evidence="4 5">
    <name type="scientific">Rhodococcus olei</name>
    <dbReference type="NCBI Taxonomy" id="2161675"/>
    <lineage>
        <taxon>Bacteria</taxon>
        <taxon>Bacillati</taxon>
        <taxon>Actinomycetota</taxon>
        <taxon>Actinomycetes</taxon>
        <taxon>Mycobacteriales</taxon>
        <taxon>Nocardiaceae</taxon>
        <taxon>Rhodococcus</taxon>
    </lineage>
</organism>
<dbReference type="Proteomes" id="UP001501183">
    <property type="component" value="Unassembled WGS sequence"/>
</dbReference>
<gene>
    <name evidence="4" type="ORF">GCM10023094_32760</name>
</gene>
<protein>
    <recommendedName>
        <fullName evidence="3">Phospholipid/glycerol acyltransferase domain-containing protein</fullName>
    </recommendedName>
</protein>
<evidence type="ECO:0000256" key="1">
    <source>
        <dbReference type="ARBA" id="ARBA00022679"/>
    </source>
</evidence>
<dbReference type="RefSeq" id="WP_345347076.1">
    <property type="nucleotide sequence ID" value="NZ_BAABFB010000050.1"/>
</dbReference>
<dbReference type="EMBL" id="BAABFB010000050">
    <property type="protein sequence ID" value="GAA4482573.1"/>
    <property type="molecule type" value="Genomic_DNA"/>
</dbReference>